<keyword evidence="2" id="KW-0808">Transferase</keyword>
<dbReference type="InterPro" id="IPR029044">
    <property type="entry name" value="Nucleotide-diphossugar_trans"/>
</dbReference>
<evidence type="ECO:0000313" key="3">
    <source>
        <dbReference type="Proteomes" id="UP000273807"/>
    </source>
</evidence>
<dbReference type="PANTHER" id="PTHR22916">
    <property type="entry name" value="GLYCOSYLTRANSFERASE"/>
    <property type="match status" value="1"/>
</dbReference>
<dbReference type="OrthoDB" id="9802649at2"/>
<evidence type="ECO:0000313" key="2">
    <source>
        <dbReference type="EMBL" id="RNL57126.1"/>
    </source>
</evidence>
<comment type="caution">
    <text evidence="2">The sequence shown here is derived from an EMBL/GenBank/DDBJ whole genome shotgun (WGS) entry which is preliminary data.</text>
</comment>
<reference evidence="2 3" key="1">
    <citation type="submission" date="2018-10" db="EMBL/GenBank/DDBJ databases">
        <title>Genome sequencing of Arthrobacter oryzae TNB02.</title>
        <authorList>
            <person name="Cho Y.-J."/>
            <person name="Cho A."/>
            <person name="Kim O.-S."/>
        </authorList>
    </citation>
    <scope>NUCLEOTIDE SEQUENCE [LARGE SCALE GENOMIC DNA]</scope>
    <source>
        <strain evidence="2 3">TNB02</strain>
    </source>
</reference>
<evidence type="ECO:0000259" key="1">
    <source>
        <dbReference type="Pfam" id="PF00535"/>
    </source>
</evidence>
<dbReference type="Pfam" id="PF00535">
    <property type="entry name" value="Glycos_transf_2"/>
    <property type="match status" value="1"/>
</dbReference>
<name>A0A3N0C3X9_9MICC</name>
<dbReference type="AlphaFoldDB" id="A0A3N0C3X9"/>
<dbReference type="Proteomes" id="UP000273807">
    <property type="component" value="Unassembled WGS sequence"/>
</dbReference>
<dbReference type="PANTHER" id="PTHR22916:SF3">
    <property type="entry name" value="UDP-GLCNAC:BETAGAL BETA-1,3-N-ACETYLGLUCOSAMINYLTRANSFERASE-LIKE PROTEIN 1"/>
    <property type="match status" value="1"/>
</dbReference>
<gene>
    <name evidence="2" type="ORF">D7003_07965</name>
</gene>
<dbReference type="EMBL" id="RBED01000083">
    <property type="protein sequence ID" value="RNL57126.1"/>
    <property type="molecule type" value="Genomic_DNA"/>
</dbReference>
<sequence length="234" mass="26085">MATYRGAAFVEEQVSSILAELGPDDELVIVDDASPDETADVIAAIEDPRVRLVRATANRGYVRTFEEAVRLSRGDYIFLSDQDDVWIPGRVELMLGALAGSRVVASNFDMLGGGPRPWIRPLRSSDSRRHLANLAATLVGVRAYYGCAMAFRRDAAALFTPIPSYVRESHDLWLAICGNMAGSITHLDESTIHRRLHEENQTPAGWRSLRRIIAARIMLLRLMVEARRRTRNPA</sequence>
<dbReference type="InterPro" id="IPR001173">
    <property type="entry name" value="Glyco_trans_2-like"/>
</dbReference>
<dbReference type="SUPFAM" id="SSF53448">
    <property type="entry name" value="Nucleotide-diphospho-sugar transferases"/>
    <property type="match status" value="1"/>
</dbReference>
<dbReference type="Gene3D" id="3.90.550.10">
    <property type="entry name" value="Spore Coat Polysaccharide Biosynthesis Protein SpsA, Chain A"/>
    <property type="match status" value="1"/>
</dbReference>
<accession>A0A3N0C3X9</accession>
<keyword evidence="3" id="KW-1185">Reference proteome</keyword>
<feature type="domain" description="Glycosyltransferase 2-like" evidence="1">
    <location>
        <begin position="1"/>
        <end position="156"/>
    </location>
</feature>
<organism evidence="2 3">
    <name type="scientific">Arthrobacter oryzae</name>
    <dbReference type="NCBI Taxonomy" id="409290"/>
    <lineage>
        <taxon>Bacteria</taxon>
        <taxon>Bacillati</taxon>
        <taxon>Actinomycetota</taxon>
        <taxon>Actinomycetes</taxon>
        <taxon>Micrococcales</taxon>
        <taxon>Micrococcaceae</taxon>
        <taxon>Arthrobacter</taxon>
    </lineage>
</organism>
<protein>
    <submittedName>
        <fullName evidence="2">Glycosyltransferase</fullName>
    </submittedName>
</protein>
<proteinExistence type="predicted"/>
<dbReference type="GO" id="GO:0016758">
    <property type="term" value="F:hexosyltransferase activity"/>
    <property type="evidence" value="ECO:0007669"/>
    <property type="project" value="UniProtKB-ARBA"/>
</dbReference>